<dbReference type="GO" id="GO:0016811">
    <property type="term" value="F:hydrolase activity, acting on carbon-nitrogen (but not peptide) bonds, in linear amides"/>
    <property type="evidence" value="ECO:0007669"/>
    <property type="project" value="InterPro"/>
</dbReference>
<dbReference type="InParanoid" id="Q6L2P5"/>
<dbReference type="HOGENOM" id="CLU_032013_1_0_2"/>
<dbReference type="EC" id="3.5.1.-" evidence="1"/>
<dbReference type="SUPFAM" id="SSF141130">
    <property type="entry name" value="Acetamidase/Formamidase-like"/>
    <property type="match status" value="1"/>
</dbReference>
<sequence length="308" mass="34089">MILSFMFDIDGFDDKNLHFSWNAINKPVIYINDGDVLNINIPDSSTNQIRYDSRDMKIDNSRVDAAVGPVYINGSEPGDAIEVEIYDIKTGGWGWSAIINNFGLLKNKYNERLFIWDIENGYARGVNFLKGIKIPLNPFIGIIGTAPALGKYEMIPPQHFGGNMDNRLIRSGSKVLLPVNVNGGLISFSDPHASQGDGEVCGTAIETSAVLKIKIRLIKNRNLKTPIIYSNENYSGNVIATTGINNDIYKAAVEATSEMINYLSRELNITEEESYILCSVAGNLRISEIVDEPNFVVSMVMPENVISK</sequence>
<dbReference type="Pfam" id="PF03069">
    <property type="entry name" value="FmdA_AmdA"/>
    <property type="match status" value="2"/>
</dbReference>
<dbReference type="PANTHER" id="PTHR31891:SF1">
    <property type="entry name" value="FORMAMIDASE C869.04-RELATED"/>
    <property type="match status" value="1"/>
</dbReference>
<dbReference type="FunCoup" id="Q6L2P5">
    <property type="interactions" value="8"/>
</dbReference>
<name>Q6L2P5_PICTO</name>
<dbReference type="Gene3D" id="2.40.10.120">
    <property type="match status" value="1"/>
</dbReference>
<dbReference type="Gene3D" id="2.60.120.580">
    <property type="entry name" value="Acetamidase/Formamidase-like domains"/>
    <property type="match status" value="1"/>
</dbReference>
<reference evidence="1 2" key="1">
    <citation type="journal article" date="2004" name="Proc. Natl. Acad. Sci. U.S.A.">
        <title>Genome sequence of Picrophilus torridus and its implications for life around pH 0.</title>
        <authorList>
            <person name="Futterer O."/>
            <person name="Angelov A."/>
            <person name="Liesegang H."/>
            <person name="Gottschalk G."/>
            <person name="Schleper C."/>
            <person name="Schepers B."/>
            <person name="Dock C."/>
            <person name="Antranikian G."/>
            <person name="Liebl W."/>
        </authorList>
    </citation>
    <scope>NUCLEOTIDE SEQUENCE [LARGE SCALE GENOMIC DNA]</scope>
    <source>
        <strain evidence="2">ATCC 700027 / DSM 9790 / JCM 10055 / NBRC 100828</strain>
    </source>
</reference>
<gene>
    <name evidence="1" type="ordered locus">PTO0172</name>
</gene>
<dbReference type="AlphaFoldDB" id="Q6L2P5"/>
<organism evidence="1 2">
    <name type="scientific">Picrophilus torridus (strain ATCC 700027 / DSM 9790 / JCM 10055 / NBRC 100828 / KAW 2/3)</name>
    <dbReference type="NCBI Taxonomy" id="1122961"/>
    <lineage>
        <taxon>Archaea</taxon>
        <taxon>Methanobacteriati</taxon>
        <taxon>Thermoplasmatota</taxon>
        <taxon>Thermoplasmata</taxon>
        <taxon>Thermoplasmatales</taxon>
        <taxon>Picrophilaceae</taxon>
        <taxon>Picrophilus</taxon>
    </lineage>
</organism>
<dbReference type="Proteomes" id="UP000000438">
    <property type="component" value="Chromosome"/>
</dbReference>
<dbReference type="Gene3D" id="3.10.28.20">
    <property type="entry name" value="Acetamidase/Formamidase-like domains"/>
    <property type="match status" value="1"/>
</dbReference>
<dbReference type="eggNOG" id="arCOG01004">
    <property type="taxonomic scope" value="Archaea"/>
</dbReference>
<dbReference type="PaxDb" id="263820-PTO0172"/>
<proteinExistence type="predicted"/>
<protein>
    <submittedName>
        <fullName evidence="1">Acetamidase/formamidase family protein</fullName>
        <ecNumber evidence="1">3.5.1.-</ecNumber>
    </submittedName>
</protein>
<dbReference type="KEGG" id="pto:PTO0172"/>
<dbReference type="PANTHER" id="PTHR31891">
    <property type="entry name" value="FORMAMIDASE C869.04-RELATED"/>
    <property type="match status" value="1"/>
</dbReference>
<dbReference type="InterPro" id="IPR004304">
    <property type="entry name" value="FmdA_AmdA"/>
</dbReference>
<evidence type="ECO:0000313" key="1">
    <source>
        <dbReference type="EMBL" id="AAT42757.1"/>
    </source>
</evidence>
<accession>Q6L2P5</accession>
<keyword evidence="1" id="KW-0378">Hydrolase</keyword>
<evidence type="ECO:0000313" key="2">
    <source>
        <dbReference type="Proteomes" id="UP000000438"/>
    </source>
</evidence>
<dbReference type="STRING" id="263820.PTO0172"/>
<dbReference type="EMBL" id="AE017261">
    <property type="protein sequence ID" value="AAT42757.1"/>
    <property type="molecule type" value="Genomic_DNA"/>
</dbReference>